<reference evidence="4 5" key="1">
    <citation type="journal article" date="2019" name="Int. J. Syst. Evol. Microbiol.">
        <title>The Global Catalogue of Microorganisms (GCM) 10K type strain sequencing project: providing services to taxonomists for standard genome sequencing and annotation.</title>
        <authorList>
            <consortium name="The Broad Institute Genomics Platform"/>
            <consortium name="The Broad Institute Genome Sequencing Center for Infectious Disease"/>
            <person name="Wu L."/>
            <person name="Ma J."/>
        </authorList>
    </citation>
    <scope>NUCLEOTIDE SEQUENCE [LARGE SCALE GENOMIC DNA]</scope>
    <source>
        <strain evidence="4 5">JCM 19585</strain>
    </source>
</reference>
<dbReference type="RefSeq" id="WP_188878310.1">
    <property type="nucleotide sequence ID" value="NZ_BMPF01000001.1"/>
</dbReference>
<protein>
    <submittedName>
        <fullName evidence="4">ArsR family transcriptional regulator</fullName>
    </submittedName>
</protein>
<dbReference type="Pfam" id="PF01978">
    <property type="entry name" value="TrmB"/>
    <property type="match status" value="1"/>
</dbReference>
<gene>
    <name evidence="4" type="ORF">GCM10009037_05170</name>
</gene>
<feature type="domain" description="Transcription regulator TrmB C-terminal" evidence="3">
    <location>
        <begin position="111"/>
        <end position="347"/>
    </location>
</feature>
<feature type="domain" description="Transcription regulator TrmB N-terminal" evidence="2">
    <location>
        <begin position="17"/>
        <end position="80"/>
    </location>
</feature>
<dbReference type="Gene3D" id="2.30.30.690">
    <property type="match status" value="1"/>
</dbReference>
<dbReference type="SUPFAM" id="SSF159071">
    <property type="entry name" value="TrmB C-terminal domain-like"/>
    <property type="match status" value="1"/>
</dbReference>
<dbReference type="SUPFAM" id="SSF46785">
    <property type="entry name" value="Winged helix' DNA-binding domain"/>
    <property type="match status" value="1"/>
</dbReference>
<dbReference type="OrthoDB" id="96194at2157"/>
<dbReference type="NCBIfam" id="NF047392">
    <property type="entry name" value="TransRegTrmBHalo"/>
    <property type="match status" value="1"/>
</dbReference>
<evidence type="ECO:0000313" key="4">
    <source>
        <dbReference type="EMBL" id="GGL24585.1"/>
    </source>
</evidence>
<proteinExistence type="inferred from homology"/>
<dbReference type="AlphaFoldDB" id="A0A830EZA3"/>
<dbReference type="CDD" id="cd00090">
    <property type="entry name" value="HTH_ARSR"/>
    <property type="match status" value="1"/>
</dbReference>
<evidence type="ECO:0000313" key="5">
    <source>
        <dbReference type="Proteomes" id="UP000628840"/>
    </source>
</evidence>
<dbReference type="EMBL" id="BMPF01000001">
    <property type="protein sequence ID" value="GGL24585.1"/>
    <property type="molecule type" value="Genomic_DNA"/>
</dbReference>
<dbReference type="InterPro" id="IPR021586">
    <property type="entry name" value="Tscrpt_reg_TrmB_C"/>
</dbReference>
<dbReference type="InterPro" id="IPR051797">
    <property type="entry name" value="TrmB-like"/>
</dbReference>
<dbReference type="Gene3D" id="1.10.10.10">
    <property type="entry name" value="Winged helix-like DNA-binding domain superfamily/Winged helix DNA-binding domain"/>
    <property type="match status" value="1"/>
</dbReference>
<evidence type="ECO:0000256" key="1">
    <source>
        <dbReference type="ARBA" id="ARBA00007287"/>
    </source>
</evidence>
<dbReference type="PANTHER" id="PTHR34293">
    <property type="entry name" value="HTH-TYPE TRANSCRIPTIONAL REGULATOR TRMBL2"/>
    <property type="match status" value="1"/>
</dbReference>
<organism evidence="4 5">
    <name type="scientific">Halarchaeum grantii</name>
    <dbReference type="NCBI Taxonomy" id="1193105"/>
    <lineage>
        <taxon>Archaea</taxon>
        <taxon>Methanobacteriati</taxon>
        <taxon>Methanobacteriota</taxon>
        <taxon>Stenosarchaea group</taxon>
        <taxon>Halobacteria</taxon>
        <taxon>Halobacteriales</taxon>
        <taxon>Halobacteriaceae</taxon>
    </lineage>
</organism>
<dbReference type="InterPro" id="IPR011991">
    <property type="entry name" value="ArsR-like_HTH"/>
</dbReference>
<dbReference type="InterPro" id="IPR002831">
    <property type="entry name" value="Tscrpt_reg_TrmB_N"/>
</dbReference>
<dbReference type="Proteomes" id="UP000628840">
    <property type="component" value="Unassembled WGS sequence"/>
</dbReference>
<name>A0A830EZA3_9EURY</name>
<accession>A0A830EZA3</accession>
<evidence type="ECO:0000259" key="3">
    <source>
        <dbReference type="Pfam" id="PF11495"/>
    </source>
</evidence>
<dbReference type="CDD" id="cd09124">
    <property type="entry name" value="PLDc_like_TrmB_middle"/>
    <property type="match status" value="1"/>
</dbReference>
<dbReference type="Pfam" id="PF11495">
    <property type="entry name" value="Regulator_TrmB"/>
    <property type="match status" value="1"/>
</dbReference>
<keyword evidence="5" id="KW-1185">Reference proteome</keyword>
<dbReference type="InterPro" id="IPR036390">
    <property type="entry name" value="WH_DNA-bd_sf"/>
</dbReference>
<dbReference type="PANTHER" id="PTHR34293:SF1">
    <property type="entry name" value="HTH-TYPE TRANSCRIPTIONAL REGULATOR TRMBL2"/>
    <property type="match status" value="1"/>
</dbReference>
<comment type="caution">
    <text evidence="4">The sequence shown here is derived from an EMBL/GenBank/DDBJ whole genome shotgun (WGS) entry which is preliminary data.</text>
</comment>
<sequence>MSESDLRDVLEHVGEGFDLGEYEIAAYLAVLEHGEMTASEIADETDVPQPRVYDTVRSLSDRGLVELRESRPMVVVAVDPDEAFSSLRSSLVDLVDDLESLYTAPSRETEAVSLVKSRTTILRYFRETIEAAEYELALSLTPSLVGRFEEELRAARERDVDIELVVTPAADAPDRRTYDYDRIATAARARRGITTPLLAVADGDYSVYATQDAITSNPDRYAVIFNRSALGFLVLGFFGTVVWTTAETELLEHTTEIDLPRRYASIRRCVKDLRELEGDLYATVEGRDVESGDSRVVSGRVVQTEFSESEEVATLVLETGEGDDVVSIGGRVAAYEDVEAYEITVARGDAPPTAD</sequence>
<comment type="similarity">
    <text evidence="1">Belongs to the transcriptional regulator TrmB family.</text>
</comment>
<evidence type="ECO:0000259" key="2">
    <source>
        <dbReference type="Pfam" id="PF01978"/>
    </source>
</evidence>
<dbReference type="InterPro" id="IPR036388">
    <property type="entry name" value="WH-like_DNA-bd_sf"/>
</dbReference>